<dbReference type="InterPro" id="IPR036691">
    <property type="entry name" value="Endo/exonu/phosph_ase_sf"/>
</dbReference>
<evidence type="ECO:0000259" key="1">
    <source>
        <dbReference type="Pfam" id="PF00078"/>
    </source>
</evidence>
<reference evidence="3 4" key="1">
    <citation type="submission" date="2023-03" db="EMBL/GenBank/DDBJ databases">
        <title>WGS of Gossypium arboreum.</title>
        <authorList>
            <person name="Yu D."/>
        </authorList>
    </citation>
    <scope>NUCLEOTIDE SEQUENCE [LARGE SCALE GENOMIC DNA]</scope>
    <source>
        <tissue evidence="3">Leaf</tissue>
    </source>
</reference>
<dbReference type="SUPFAM" id="SSF56219">
    <property type="entry name" value="DNase I-like"/>
    <property type="match status" value="1"/>
</dbReference>
<evidence type="ECO:0008006" key="5">
    <source>
        <dbReference type="Google" id="ProtNLM"/>
    </source>
</evidence>
<proteinExistence type="predicted"/>
<dbReference type="InterPro" id="IPR036397">
    <property type="entry name" value="RNaseH_sf"/>
</dbReference>
<dbReference type="InterPro" id="IPR052343">
    <property type="entry name" value="Retrotransposon-Effector_Assoc"/>
</dbReference>
<keyword evidence="4" id="KW-1185">Reference proteome</keyword>
<comment type="caution">
    <text evidence="3">The sequence shown here is derived from an EMBL/GenBank/DDBJ whole genome shotgun (WGS) entry which is preliminary data.</text>
</comment>
<dbReference type="CDD" id="cd06222">
    <property type="entry name" value="RNase_H_like"/>
    <property type="match status" value="1"/>
</dbReference>
<dbReference type="Pfam" id="PF13456">
    <property type="entry name" value="RVT_3"/>
    <property type="match status" value="1"/>
</dbReference>
<dbReference type="InterPro" id="IPR012337">
    <property type="entry name" value="RNaseH-like_sf"/>
</dbReference>
<feature type="domain" description="Reverse transcriptase" evidence="1">
    <location>
        <begin position="278"/>
        <end position="409"/>
    </location>
</feature>
<name>A0ABR0PAX7_GOSAR</name>
<dbReference type="InterPro" id="IPR000477">
    <property type="entry name" value="RT_dom"/>
</dbReference>
<protein>
    <recommendedName>
        <fullName evidence="5">Reverse transcriptase</fullName>
    </recommendedName>
</protein>
<organism evidence="3 4">
    <name type="scientific">Gossypium arboreum</name>
    <name type="common">Tree cotton</name>
    <name type="synonym">Gossypium nanking</name>
    <dbReference type="NCBI Taxonomy" id="29729"/>
    <lineage>
        <taxon>Eukaryota</taxon>
        <taxon>Viridiplantae</taxon>
        <taxon>Streptophyta</taxon>
        <taxon>Embryophyta</taxon>
        <taxon>Tracheophyta</taxon>
        <taxon>Spermatophyta</taxon>
        <taxon>Magnoliopsida</taxon>
        <taxon>eudicotyledons</taxon>
        <taxon>Gunneridae</taxon>
        <taxon>Pentapetalae</taxon>
        <taxon>rosids</taxon>
        <taxon>malvids</taxon>
        <taxon>Malvales</taxon>
        <taxon>Malvaceae</taxon>
        <taxon>Malvoideae</taxon>
        <taxon>Gossypium</taxon>
    </lineage>
</organism>
<dbReference type="Pfam" id="PF00078">
    <property type="entry name" value="RVT_1"/>
    <property type="match status" value="1"/>
</dbReference>
<dbReference type="Gene3D" id="3.60.10.10">
    <property type="entry name" value="Endonuclease/exonuclease/phosphatase"/>
    <property type="match status" value="1"/>
</dbReference>
<dbReference type="SUPFAM" id="SSF53098">
    <property type="entry name" value="Ribonuclease H-like"/>
    <property type="match status" value="1"/>
</dbReference>
<sequence>MDMERVHDIPIGFFSESLAIQLGNFIGAFMEYDGSELGKENQNFMRVRVQVDIRRHLKKKKQIMFFGSRGGLCLAWRGYINIRLQSYSKSHINVVIDDTDECNNWKFTGFYGSHYSNDKEESWNLLRQLRTVGELPWMVCGDFNEILYGFENKGGLPREEGKMEAFRKIIALCLLTQNGRNMRKEVEVLNLKHGYSKKQRNFISRMQSDDGRDTEDIVEMEGIARLYFQQLFSAGKRGNFDHILAGINRCILDEDNLRLKARYTIEEIREALAEIREALAELGPTKAPAQSAFVPGRLICDNVLLAYEILHTLKNKRGGKKGFMAVKLDMSKAYDRIEWSFVEKIMKKLGFDAEWVNVLMKCVTIVSYPVVFNGVIGENFVPSRGLRQCDPLSPFLFLFCREGLSSLMSSNTQEEEERVITRVLRIRSSNDPERYLSLPNLADLWISGNEEDRLQYQHRNDNFVLVSDLINEVNKTWKVGLIDNTFREDLARKIKQIPLASVAHEDFQVWKGEPSDASMVPKSIERRLSVAIYFDAAFDQQLSRSVSGLVVRNEEGEILASKSVIHSNIATPFAAEAHAGLQALLLGISMGFNVLQVIGDSRTVISKCQSSERDRLVIRSIIQDIQNIKNHFQNVRFHFVPRSENILAHFVAVEALKKRDGHYLVGDIPRSVRCAMERKRPRHPD</sequence>
<accession>A0ABR0PAX7</accession>
<dbReference type="InterPro" id="IPR044730">
    <property type="entry name" value="RNase_H-like_dom_plant"/>
</dbReference>
<dbReference type="EMBL" id="JARKNE010000007">
    <property type="protein sequence ID" value="KAK5818320.1"/>
    <property type="molecule type" value="Genomic_DNA"/>
</dbReference>
<evidence type="ECO:0000259" key="2">
    <source>
        <dbReference type="Pfam" id="PF13456"/>
    </source>
</evidence>
<dbReference type="PANTHER" id="PTHR46890:SF48">
    <property type="entry name" value="RNA-DIRECTED DNA POLYMERASE"/>
    <property type="match status" value="1"/>
</dbReference>
<evidence type="ECO:0000313" key="3">
    <source>
        <dbReference type="EMBL" id="KAK5818320.1"/>
    </source>
</evidence>
<evidence type="ECO:0000313" key="4">
    <source>
        <dbReference type="Proteomes" id="UP001358586"/>
    </source>
</evidence>
<dbReference type="PANTHER" id="PTHR46890">
    <property type="entry name" value="NON-LTR RETROLELEMENT REVERSE TRANSCRIPTASE-LIKE PROTEIN-RELATED"/>
    <property type="match status" value="1"/>
</dbReference>
<dbReference type="Gene3D" id="3.30.420.10">
    <property type="entry name" value="Ribonuclease H-like superfamily/Ribonuclease H"/>
    <property type="match status" value="1"/>
</dbReference>
<feature type="domain" description="RNase H type-1" evidence="2">
    <location>
        <begin position="534"/>
        <end position="653"/>
    </location>
</feature>
<dbReference type="Proteomes" id="UP001358586">
    <property type="component" value="Chromosome 7"/>
</dbReference>
<dbReference type="InterPro" id="IPR002156">
    <property type="entry name" value="RNaseH_domain"/>
</dbReference>
<gene>
    <name evidence="3" type="ORF">PVK06_023255</name>
</gene>